<keyword evidence="1" id="KW-1185">Reference proteome</keyword>
<protein>
    <submittedName>
        <fullName evidence="2">Reverse transcriptase domain-containing protein</fullName>
    </submittedName>
</protein>
<dbReference type="AlphaFoldDB" id="A0A7I4YIX4"/>
<accession>A0A7I4YIX4</accession>
<evidence type="ECO:0000313" key="1">
    <source>
        <dbReference type="Proteomes" id="UP000025227"/>
    </source>
</evidence>
<organism evidence="1 2">
    <name type="scientific">Haemonchus contortus</name>
    <name type="common">Barber pole worm</name>
    <dbReference type="NCBI Taxonomy" id="6289"/>
    <lineage>
        <taxon>Eukaryota</taxon>
        <taxon>Metazoa</taxon>
        <taxon>Ecdysozoa</taxon>
        <taxon>Nematoda</taxon>
        <taxon>Chromadorea</taxon>
        <taxon>Rhabditida</taxon>
        <taxon>Rhabditina</taxon>
        <taxon>Rhabditomorpha</taxon>
        <taxon>Strongyloidea</taxon>
        <taxon>Trichostrongylidae</taxon>
        <taxon>Haemonchus</taxon>
    </lineage>
</organism>
<proteinExistence type="predicted"/>
<dbReference type="Proteomes" id="UP000025227">
    <property type="component" value="Unplaced"/>
</dbReference>
<dbReference type="OrthoDB" id="7480412at2759"/>
<sequence>MLRELYNKFTTKISPFFKEVIINVKRELRRGDTISPRIFSAALKNVMCHMEWETTGVKVNGRYLYHLRFADDIVLITPSIERANSTTLVKRSHYE</sequence>
<dbReference type="WBParaSite" id="HCON_00106120-00001">
    <property type="protein sequence ID" value="HCON_00106120-00001"/>
    <property type="gene ID" value="HCON_00106120"/>
</dbReference>
<reference evidence="2" key="1">
    <citation type="submission" date="2020-12" db="UniProtKB">
        <authorList>
            <consortium name="WormBaseParasite"/>
        </authorList>
    </citation>
    <scope>IDENTIFICATION</scope>
    <source>
        <strain evidence="2">MHco3</strain>
    </source>
</reference>
<evidence type="ECO:0000313" key="2">
    <source>
        <dbReference type="WBParaSite" id="HCON_00106120-00001"/>
    </source>
</evidence>
<name>A0A7I4YIX4_HAECO</name>